<keyword evidence="7" id="KW-1133">Transmembrane helix</keyword>
<dbReference type="InterPro" id="IPR003018">
    <property type="entry name" value="GAF"/>
</dbReference>
<reference evidence="9 10" key="1">
    <citation type="journal article" date="2016" name="Nat. Commun.">
        <title>Thousands of microbial genomes shed light on interconnected biogeochemical processes in an aquifer system.</title>
        <authorList>
            <person name="Anantharaman K."/>
            <person name="Brown C.T."/>
            <person name="Hug L.A."/>
            <person name="Sharon I."/>
            <person name="Castelle C.J."/>
            <person name="Probst A.J."/>
            <person name="Thomas B.C."/>
            <person name="Singh A."/>
            <person name="Wilkins M.J."/>
            <person name="Karaoz U."/>
            <person name="Brodie E.L."/>
            <person name="Williams K.H."/>
            <person name="Hubbard S.S."/>
            <person name="Banfield J.F."/>
        </authorList>
    </citation>
    <scope>NUCLEOTIDE SEQUENCE [LARGE SCALE GENOMIC DNA]</scope>
</reference>
<dbReference type="InterPro" id="IPR004358">
    <property type="entry name" value="Sig_transdc_His_kin-like_C"/>
</dbReference>
<dbReference type="PANTHER" id="PTHR43047">
    <property type="entry name" value="TWO-COMPONENT HISTIDINE PROTEIN KINASE"/>
    <property type="match status" value="1"/>
</dbReference>
<dbReference type="Pfam" id="PF00512">
    <property type="entry name" value="HisKA"/>
    <property type="match status" value="1"/>
</dbReference>
<dbReference type="GO" id="GO:0000155">
    <property type="term" value="F:phosphorelay sensor kinase activity"/>
    <property type="evidence" value="ECO:0007669"/>
    <property type="project" value="InterPro"/>
</dbReference>
<dbReference type="SMART" id="SM00388">
    <property type="entry name" value="HisKA"/>
    <property type="match status" value="1"/>
</dbReference>
<keyword evidence="7" id="KW-0472">Membrane</keyword>
<dbReference type="EC" id="2.7.13.3" evidence="2"/>
<dbReference type="FunFam" id="1.10.287.130:FF:000001">
    <property type="entry name" value="Two-component sensor histidine kinase"/>
    <property type="match status" value="1"/>
</dbReference>
<keyword evidence="6" id="KW-0902">Two-component regulatory system</keyword>
<dbReference type="InterPro" id="IPR036890">
    <property type="entry name" value="HATPase_C_sf"/>
</dbReference>
<feature type="transmembrane region" description="Helical" evidence="7">
    <location>
        <begin position="6"/>
        <end position="26"/>
    </location>
</feature>
<evidence type="ECO:0000313" key="10">
    <source>
        <dbReference type="Proteomes" id="UP000176233"/>
    </source>
</evidence>
<dbReference type="InterPro" id="IPR003661">
    <property type="entry name" value="HisK_dim/P_dom"/>
</dbReference>
<dbReference type="InterPro" id="IPR029016">
    <property type="entry name" value="GAF-like_dom_sf"/>
</dbReference>
<evidence type="ECO:0000256" key="4">
    <source>
        <dbReference type="ARBA" id="ARBA00022679"/>
    </source>
</evidence>
<comment type="caution">
    <text evidence="9">The sequence shown here is derived from an EMBL/GenBank/DDBJ whole genome shotgun (WGS) entry which is preliminary data.</text>
</comment>
<dbReference type="Gene3D" id="3.30.450.40">
    <property type="match status" value="1"/>
</dbReference>
<dbReference type="SUPFAM" id="SSF55874">
    <property type="entry name" value="ATPase domain of HSP90 chaperone/DNA topoisomerase II/histidine kinase"/>
    <property type="match status" value="1"/>
</dbReference>
<dbReference type="EMBL" id="MFEJ01000025">
    <property type="protein sequence ID" value="OGE79855.1"/>
    <property type="molecule type" value="Genomic_DNA"/>
</dbReference>
<dbReference type="GO" id="GO:0009927">
    <property type="term" value="F:histidine phosphotransfer kinase activity"/>
    <property type="evidence" value="ECO:0007669"/>
    <property type="project" value="TreeGrafter"/>
</dbReference>
<dbReference type="GO" id="GO:0005886">
    <property type="term" value="C:plasma membrane"/>
    <property type="evidence" value="ECO:0007669"/>
    <property type="project" value="TreeGrafter"/>
</dbReference>
<name>A0A1F5NQ87_9BACT</name>
<dbReference type="PROSITE" id="PS50109">
    <property type="entry name" value="HIS_KIN"/>
    <property type="match status" value="1"/>
</dbReference>
<keyword evidence="5" id="KW-0418">Kinase</keyword>
<dbReference type="AlphaFoldDB" id="A0A1F5NQ87"/>
<dbReference type="Gene3D" id="3.30.450.20">
    <property type="entry name" value="PAS domain"/>
    <property type="match status" value="1"/>
</dbReference>
<dbReference type="InterPro" id="IPR035965">
    <property type="entry name" value="PAS-like_dom_sf"/>
</dbReference>
<sequence length="576" mass="64559">MFQLDSVQLLLALAIYTVIVFIFIWVENRRMHHNLQLKEHEMQRRMYEVSILKELAERIGYSLNVQKIVDVITGSLRKLLDYSTVSYLILGDEGRIIFHCIVEESVSKKFVDEVENRMIAALAALIGKEIKPQDIDESISGTVTDESNKAQIRSFFNVPVIINAHPVGLLNVASSKASLYKEEEMSILFTIMNQASTAVSKLENILNQEKGKLNAMVESMADGVLMVDTRNRLLVINPAAAKMLAIDKPSPNILDVLNRLSSKMDLRTKIEESLRFDKLEVEEQLRLDDKVLRVLISPVKDSENEPLGAVVLFHDITKEKAIEKMRDDFTSMMVHELRSPLTGIRSIANLLREDKIKNEQKKYQEFVDLIVTNSASMLDLVNDLLDVAKLESGKFQILRKLTQVSDVIKIRIQSFTSLASENHVTLESKIEDSLPALMLDENKISQVINNFLSNSIKFTQHGKITVSAFILKKGESFPRKVALLGMIWPGIKDQSFDSDRLILAVTDTGIGIEEAQIDKLFNKFTQLEQTALAEKKGTGLGLVIAKGIIEAHDGEVGVFSIIGKGSTFYGSVPLAT</sequence>
<evidence type="ECO:0000256" key="1">
    <source>
        <dbReference type="ARBA" id="ARBA00000085"/>
    </source>
</evidence>
<gene>
    <name evidence="9" type="ORF">A2660_02310</name>
</gene>
<evidence type="ECO:0000256" key="7">
    <source>
        <dbReference type="SAM" id="Phobius"/>
    </source>
</evidence>
<dbReference type="PRINTS" id="PR00344">
    <property type="entry name" value="BCTRLSENSOR"/>
</dbReference>
<dbReference type="SUPFAM" id="SSF55785">
    <property type="entry name" value="PYP-like sensor domain (PAS domain)"/>
    <property type="match status" value="1"/>
</dbReference>
<organism evidence="9 10">
    <name type="scientific">Candidatus Doudnabacteria bacterium RIFCSPHIGHO2_01_FULL_45_18</name>
    <dbReference type="NCBI Taxonomy" id="1817823"/>
    <lineage>
        <taxon>Bacteria</taxon>
        <taxon>Candidatus Doudnaibacteriota</taxon>
    </lineage>
</organism>
<evidence type="ECO:0000256" key="3">
    <source>
        <dbReference type="ARBA" id="ARBA00022553"/>
    </source>
</evidence>
<dbReference type="CDD" id="cd00082">
    <property type="entry name" value="HisKA"/>
    <property type="match status" value="1"/>
</dbReference>
<dbReference type="Pfam" id="PF13185">
    <property type="entry name" value="GAF_2"/>
    <property type="match status" value="1"/>
</dbReference>
<dbReference type="Pfam" id="PF02518">
    <property type="entry name" value="HATPase_c"/>
    <property type="match status" value="1"/>
</dbReference>
<feature type="domain" description="Histidine kinase" evidence="8">
    <location>
        <begin position="332"/>
        <end position="576"/>
    </location>
</feature>
<evidence type="ECO:0000313" key="9">
    <source>
        <dbReference type="EMBL" id="OGE79855.1"/>
    </source>
</evidence>
<accession>A0A1F5NQ87</accession>
<dbReference type="InterPro" id="IPR003594">
    <property type="entry name" value="HATPase_dom"/>
</dbReference>
<dbReference type="SUPFAM" id="SSF55781">
    <property type="entry name" value="GAF domain-like"/>
    <property type="match status" value="1"/>
</dbReference>
<dbReference type="InterPro" id="IPR000014">
    <property type="entry name" value="PAS"/>
</dbReference>
<comment type="catalytic activity">
    <reaction evidence="1">
        <text>ATP + protein L-histidine = ADP + protein N-phospho-L-histidine.</text>
        <dbReference type="EC" id="2.7.13.3"/>
    </reaction>
</comment>
<keyword evidence="7" id="KW-0812">Transmembrane</keyword>
<dbReference type="SMART" id="SM00387">
    <property type="entry name" value="HATPase_c"/>
    <property type="match status" value="1"/>
</dbReference>
<protein>
    <recommendedName>
        <fullName evidence="2">histidine kinase</fullName>
        <ecNumber evidence="2">2.7.13.3</ecNumber>
    </recommendedName>
</protein>
<dbReference type="Pfam" id="PF13596">
    <property type="entry name" value="PAS_10"/>
    <property type="match status" value="1"/>
</dbReference>
<dbReference type="Gene3D" id="3.30.565.10">
    <property type="entry name" value="Histidine kinase-like ATPase, C-terminal domain"/>
    <property type="match status" value="1"/>
</dbReference>
<dbReference type="InterPro" id="IPR036097">
    <property type="entry name" value="HisK_dim/P_sf"/>
</dbReference>
<proteinExistence type="predicted"/>
<dbReference type="SUPFAM" id="SSF47384">
    <property type="entry name" value="Homodimeric domain of signal transducing histidine kinase"/>
    <property type="match status" value="1"/>
</dbReference>
<evidence type="ECO:0000256" key="6">
    <source>
        <dbReference type="ARBA" id="ARBA00023012"/>
    </source>
</evidence>
<dbReference type="Gene3D" id="1.10.287.130">
    <property type="match status" value="1"/>
</dbReference>
<keyword evidence="4" id="KW-0808">Transferase</keyword>
<keyword evidence="3" id="KW-0597">Phosphoprotein</keyword>
<evidence type="ECO:0000256" key="5">
    <source>
        <dbReference type="ARBA" id="ARBA00022777"/>
    </source>
</evidence>
<dbReference type="InterPro" id="IPR005467">
    <property type="entry name" value="His_kinase_dom"/>
</dbReference>
<dbReference type="CDD" id="cd00130">
    <property type="entry name" value="PAS"/>
    <property type="match status" value="1"/>
</dbReference>
<evidence type="ECO:0000256" key="2">
    <source>
        <dbReference type="ARBA" id="ARBA00012438"/>
    </source>
</evidence>
<dbReference type="PANTHER" id="PTHR43047:SF72">
    <property type="entry name" value="OSMOSENSING HISTIDINE PROTEIN KINASE SLN1"/>
    <property type="match status" value="1"/>
</dbReference>
<evidence type="ECO:0000259" key="8">
    <source>
        <dbReference type="PROSITE" id="PS50109"/>
    </source>
</evidence>
<dbReference type="Proteomes" id="UP000176233">
    <property type="component" value="Unassembled WGS sequence"/>
</dbReference>